<name>A0AC34FRT2_9BILA</name>
<proteinExistence type="predicted"/>
<protein>
    <submittedName>
        <fullName evidence="2">Uncharacterized protein</fullName>
    </submittedName>
</protein>
<sequence>MDSYDSETRSDSEKTSSSSSSCVSSYRTIYGMCRSVPEKIIDKSIKARFYASYRRQCFSLPDSVMHYIAMKPPSIEVYQKLVQSCKYFFVKNPILVISDLYYDSKTWAPVNYEKYINLDFVSSKFWVTQSVYFYPVTQNTQDKGVASFISKIYQCDATLLYIINRNISYDELIIFGTNFDSLHLRKGNVTYKDGSNVECDRIIQILPKIIYLEYIPPSVASAITSKTFKELLRIPQFLKLKGCAFYKIPEDFDLDVFYKYMKKNKHTSIILHFCYIISEAYRNRLQAIVTEITESETHEYKPPYIFFNGLDEKKRSKLWNLYDRHL</sequence>
<evidence type="ECO:0000313" key="1">
    <source>
        <dbReference type="Proteomes" id="UP000887579"/>
    </source>
</evidence>
<organism evidence="1 2">
    <name type="scientific">Panagrolaimus sp. ES5</name>
    <dbReference type="NCBI Taxonomy" id="591445"/>
    <lineage>
        <taxon>Eukaryota</taxon>
        <taxon>Metazoa</taxon>
        <taxon>Ecdysozoa</taxon>
        <taxon>Nematoda</taxon>
        <taxon>Chromadorea</taxon>
        <taxon>Rhabditida</taxon>
        <taxon>Tylenchina</taxon>
        <taxon>Panagrolaimomorpha</taxon>
        <taxon>Panagrolaimoidea</taxon>
        <taxon>Panagrolaimidae</taxon>
        <taxon>Panagrolaimus</taxon>
    </lineage>
</organism>
<dbReference type="WBParaSite" id="ES5_v2.g20128.t1">
    <property type="protein sequence ID" value="ES5_v2.g20128.t1"/>
    <property type="gene ID" value="ES5_v2.g20128"/>
</dbReference>
<dbReference type="Proteomes" id="UP000887579">
    <property type="component" value="Unplaced"/>
</dbReference>
<reference evidence="2" key="1">
    <citation type="submission" date="2022-11" db="UniProtKB">
        <authorList>
            <consortium name="WormBaseParasite"/>
        </authorList>
    </citation>
    <scope>IDENTIFICATION</scope>
</reference>
<evidence type="ECO:0000313" key="2">
    <source>
        <dbReference type="WBParaSite" id="ES5_v2.g20128.t1"/>
    </source>
</evidence>
<accession>A0AC34FRT2</accession>